<keyword evidence="4" id="KW-1003">Cell membrane</keyword>
<dbReference type="SMART" id="SM00388">
    <property type="entry name" value="HisKA"/>
    <property type="match status" value="1"/>
</dbReference>
<name>A0A7T0BVZ2_9BACT</name>
<evidence type="ECO:0000256" key="7">
    <source>
        <dbReference type="ARBA" id="ARBA00022692"/>
    </source>
</evidence>
<dbReference type="AlphaFoldDB" id="A0A7T0BVZ2"/>
<dbReference type="CDD" id="cd06225">
    <property type="entry name" value="HAMP"/>
    <property type="match status" value="1"/>
</dbReference>
<dbReference type="InterPro" id="IPR036890">
    <property type="entry name" value="HATPase_C_sf"/>
</dbReference>
<dbReference type="InterPro" id="IPR003594">
    <property type="entry name" value="HATPase_dom"/>
</dbReference>
<evidence type="ECO:0000256" key="13">
    <source>
        <dbReference type="ARBA" id="ARBA00023136"/>
    </source>
</evidence>
<dbReference type="Proteomes" id="UP000594688">
    <property type="component" value="Chromosome"/>
</dbReference>
<dbReference type="CDD" id="cd00082">
    <property type="entry name" value="HisKA"/>
    <property type="match status" value="1"/>
</dbReference>
<evidence type="ECO:0000259" key="15">
    <source>
        <dbReference type="PROSITE" id="PS50109"/>
    </source>
</evidence>
<dbReference type="GO" id="GO:0005886">
    <property type="term" value="C:plasma membrane"/>
    <property type="evidence" value="ECO:0007669"/>
    <property type="project" value="UniProtKB-SubCell"/>
</dbReference>
<evidence type="ECO:0000256" key="2">
    <source>
        <dbReference type="ARBA" id="ARBA00004651"/>
    </source>
</evidence>
<dbReference type="EC" id="2.7.13.3" evidence="3"/>
<dbReference type="PROSITE" id="PS50109">
    <property type="entry name" value="HIS_KIN"/>
    <property type="match status" value="1"/>
</dbReference>
<reference evidence="17 18" key="1">
    <citation type="submission" date="2020-02" db="EMBL/GenBank/DDBJ databases">
        <title>Genomic and physiological characterization of two novel Nitrospinaceae genera.</title>
        <authorList>
            <person name="Mueller A.J."/>
            <person name="Jung M.-Y."/>
            <person name="Strachan C.R."/>
            <person name="Herbold C.W."/>
            <person name="Kirkegaard R.H."/>
            <person name="Daims H."/>
        </authorList>
    </citation>
    <scope>NUCLEOTIDE SEQUENCE [LARGE SCALE GENOMIC DNA]</scope>
    <source>
        <strain evidence="17">EB</strain>
    </source>
</reference>
<keyword evidence="9 17" id="KW-0418">Kinase</keyword>
<feature type="domain" description="Histidine kinase" evidence="15">
    <location>
        <begin position="229"/>
        <end position="434"/>
    </location>
</feature>
<dbReference type="Gene3D" id="6.10.340.10">
    <property type="match status" value="1"/>
</dbReference>
<dbReference type="InterPro" id="IPR036097">
    <property type="entry name" value="HisK_dim/P_sf"/>
</dbReference>
<dbReference type="PROSITE" id="PS50885">
    <property type="entry name" value="HAMP"/>
    <property type="match status" value="1"/>
</dbReference>
<keyword evidence="12" id="KW-0902">Two-component regulatory system</keyword>
<evidence type="ECO:0000256" key="4">
    <source>
        <dbReference type="ARBA" id="ARBA00022475"/>
    </source>
</evidence>
<evidence type="ECO:0000256" key="10">
    <source>
        <dbReference type="ARBA" id="ARBA00022840"/>
    </source>
</evidence>
<dbReference type="Gene3D" id="3.30.565.10">
    <property type="entry name" value="Histidine kinase-like ATPase, C-terminal domain"/>
    <property type="match status" value="1"/>
</dbReference>
<dbReference type="Gene3D" id="1.10.287.130">
    <property type="match status" value="1"/>
</dbReference>
<dbReference type="InterPro" id="IPR005467">
    <property type="entry name" value="His_kinase_dom"/>
</dbReference>
<sequence>MALFKRKKHSLSAKLVLLFIVMALVLLVLVGGSMRFAFRSNFKENIKPHLFRYMEYIQQDIGTPPDFNRAQEIVKDLPVEIHLFDQDRQWSSTETPLDLEGIHYYKRFSKNGVDYTLGEFEDRDYLVRKHQDYTLAFSVPHSRPSWTWHKAIPLAIALVLLVILYRATRRIFAPIKAIKDGVELIGEGNLSQRIEINRRDELGDLSNSINKMADDIQQMLEAKRQLLLAISHELRSPMTRVKVSLEMVNDKKTREEINHDLSEMDNLITELLETERLTTRHSALNKSEVSLTGLVQEVVDEYFKGKALETNLLDPEFFASVDAVRIKILLKNLLDNAIKHNPDGANPTRLTLNKTDDAIVISVEDFGKGIEEKHIPFLTEPFYRVDPARQRQTGGYGLGLYLCRIIAEAHGGKLNIFSEVHTGTRVEANLPIKNADK</sequence>
<dbReference type="CDD" id="cd00075">
    <property type="entry name" value="HATPase"/>
    <property type="match status" value="1"/>
</dbReference>
<evidence type="ECO:0000256" key="11">
    <source>
        <dbReference type="ARBA" id="ARBA00022989"/>
    </source>
</evidence>
<dbReference type="SMART" id="SM00387">
    <property type="entry name" value="HATPase_c"/>
    <property type="match status" value="1"/>
</dbReference>
<gene>
    <name evidence="17" type="ORF">G3M70_08705</name>
</gene>
<feature type="domain" description="HAMP" evidence="16">
    <location>
        <begin position="169"/>
        <end position="221"/>
    </location>
</feature>
<evidence type="ECO:0000256" key="3">
    <source>
        <dbReference type="ARBA" id="ARBA00012438"/>
    </source>
</evidence>
<dbReference type="EMBL" id="CP048685">
    <property type="protein sequence ID" value="QPJ61948.1"/>
    <property type="molecule type" value="Genomic_DNA"/>
</dbReference>
<dbReference type="Pfam" id="PF00672">
    <property type="entry name" value="HAMP"/>
    <property type="match status" value="1"/>
</dbReference>
<dbReference type="InterPro" id="IPR050398">
    <property type="entry name" value="HssS/ArlS-like"/>
</dbReference>
<keyword evidence="10" id="KW-0067">ATP-binding</keyword>
<dbReference type="InterPro" id="IPR003660">
    <property type="entry name" value="HAMP_dom"/>
</dbReference>
<dbReference type="SUPFAM" id="SSF158472">
    <property type="entry name" value="HAMP domain-like"/>
    <property type="match status" value="1"/>
</dbReference>
<dbReference type="Pfam" id="PF02518">
    <property type="entry name" value="HATPase_c"/>
    <property type="match status" value="1"/>
</dbReference>
<dbReference type="SUPFAM" id="SSF47384">
    <property type="entry name" value="Homodimeric domain of signal transducing histidine kinase"/>
    <property type="match status" value="1"/>
</dbReference>
<keyword evidence="11 14" id="KW-1133">Transmembrane helix</keyword>
<feature type="transmembrane region" description="Helical" evidence="14">
    <location>
        <begin position="148"/>
        <end position="167"/>
    </location>
</feature>
<evidence type="ECO:0000313" key="18">
    <source>
        <dbReference type="Proteomes" id="UP000594688"/>
    </source>
</evidence>
<dbReference type="KEGG" id="nli:G3M70_08705"/>
<evidence type="ECO:0000256" key="6">
    <source>
        <dbReference type="ARBA" id="ARBA00022679"/>
    </source>
</evidence>
<dbReference type="Pfam" id="PF00512">
    <property type="entry name" value="HisKA"/>
    <property type="match status" value="1"/>
</dbReference>
<keyword evidence="6" id="KW-0808">Transferase</keyword>
<accession>A0A7T0BVZ2</accession>
<evidence type="ECO:0000256" key="12">
    <source>
        <dbReference type="ARBA" id="ARBA00023012"/>
    </source>
</evidence>
<comment type="catalytic activity">
    <reaction evidence="1">
        <text>ATP + protein L-histidine = ADP + protein N-phospho-L-histidine.</text>
        <dbReference type="EC" id="2.7.13.3"/>
    </reaction>
</comment>
<dbReference type="GO" id="GO:0000155">
    <property type="term" value="F:phosphorelay sensor kinase activity"/>
    <property type="evidence" value="ECO:0007669"/>
    <property type="project" value="InterPro"/>
</dbReference>
<dbReference type="SUPFAM" id="SSF55874">
    <property type="entry name" value="ATPase domain of HSP90 chaperone/DNA topoisomerase II/histidine kinase"/>
    <property type="match status" value="1"/>
</dbReference>
<dbReference type="GO" id="GO:0005524">
    <property type="term" value="F:ATP binding"/>
    <property type="evidence" value="ECO:0007669"/>
    <property type="project" value="UniProtKB-KW"/>
</dbReference>
<proteinExistence type="predicted"/>
<evidence type="ECO:0000256" key="14">
    <source>
        <dbReference type="SAM" id="Phobius"/>
    </source>
</evidence>
<dbReference type="InterPro" id="IPR003661">
    <property type="entry name" value="HisK_dim/P_dom"/>
</dbReference>
<protein>
    <recommendedName>
        <fullName evidence="3">histidine kinase</fullName>
        <ecNumber evidence="3">2.7.13.3</ecNumber>
    </recommendedName>
</protein>
<keyword evidence="8" id="KW-0547">Nucleotide-binding</keyword>
<comment type="subcellular location">
    <subcellularLocation>
        <location evidence="2">Cell membrane</location>
        <topology evidence="2">Multi-pass membrane protein</topology>
    </subcellularLocation>
</comment>
<keyword evidence="7 14" id="KW-0812">Transmembrane</keyword>
<organism evidence="17 18">
    <name type="scientific">Candidatus Nitronauta litoralis</name>
    <dbReference type="NCBI Taxonomy" id="2705533"/>
    <lineage>
        <taxon>Bacteria</taxon>
        <taxon>Pseudomonadati</taxon>
        <taxon>Nitrospinota/Tectimicrobiota group</taxon>
        <taxon>Nitrospinota</taxon>
        <taxon>Nitrospinia</taxon>
        <taxon>Nitrospinales</taxon>
        <taxon>Nitrospinaceae</taxon>
        <taxon>Candidatus Nitronauta</taxon>
    </lineage>
</organism>
<dbReference type="PANTHER" id="PTHR45528">
    <property type="entry name" value="SENSOR HISTIDINE KINASE CPXA"/>
    <property type="match status" value="1"/>
</dbReference>
<dbReference type="PANTHER" id="PTHR45528:SF1">
    <property type="entry name" value="SENSOR HISTIDINE KINASE CPXA"/>
    <property type="match status" value="1"/>
</dbReference>
<evidence type="ECO:0000256" key="5">
    <source>
        <dbReference type="ARBA" id="ARBA00022553"/>
    </source>
</evidence>
<dbReference type="PRINTS" id="PR00344">
    <property type="entry name" value="BCTRLSENSOR"/>
</dbReference>
<dbReference type="SMART" id="SM00304">
    <property type="entry name" value="HAMP"/>
    <property type="match status" value="1"/>
</dbReference>
<evidence type="ECO:0000256" key="8">
    <source>
        <dbReference type="ARBA" id="ARBA00022741"/>
    </source>
</evidence>
<keyword evidence="5" id="KW-0597">Phosphoprotein</keyword>
<dbReference type="InterPro" id="IPR004358">
    <property type="entry name" value="Sig_transdc_His_kin-like_C"/>
</dbReference>
<evidence type="ECO:0000256" key="1">
    <source>
        <dbReference type="ARBA" id="ARBA00000085"/>
    </source>
</evidence>
<evidence type="ECO:0000313" key="17">
    <source>
        <dbReference type="EMBL" id="QPJ61948.1"/>
    </source>
</evidence>
<evidence type="ECO:0000259" key="16">
    <source>
        <dbReference type="PROSITE" id="PS50885"/>
    </source>
</evidence>
<evidence type="ECO:0000256" key="9">
    <source>
        <dbReference type="ARBA" id="ARBA00022777"/>
    </source>
</evidence>
<keyword evidence="13 14" id="KW-0472">Membrane</keyword>